<evidence type="ECO:0000256" key="1">
    <source>
        <dbReference type="ARBA" id="ARBA00004613"/>
    </source>
</evidence>
<proteinExistence type="predicted"/>
<dbReference type="PANTHER" id="PTHR11475">
    <property type="entry name" value="OXIDASE/PEROXIDASE"/>
    <property type="match status" value="1"/>
</dbReference>
<dbReference type="GO" id="GO:0005576">
    <property type="term" value="C:extracellular region"/>
    <property type="evidence" value="ECO:0007669"/>
    <property type="project" value="UniProtKB-SubCell"/>
</dbReference>
<evidence type="ECO:0000256" key="4">
    <source>
        <dbReference type="SAM" id="MobiDB-lite"/>
    </source>
</evidence>
<evidence type="ECO:0000256" key="2">
    <source>
        <dbReference type="ARBA" id="ARBA00022525"/>
    </source>
</evidence>
<dbReference type="Pfam" id="PF03098">
    <property type="entry name" value="An_peroxidase"/>
    <property type="match status" value="2"/>
</dbReference>
<dbReference type="PRINTS" id="PR00313">
    <property type="entry name" value="CABNDNGRPT"/>
</dbReference>
<dbReference type="GO" id="GO:0004601">
    <property type="term" value="F:peroxidase activity"/>
    <property type="evidence" value="ECO:0007669"/>
    <property type="project" value="UniProtKB-KW"/>
</dbReference>
<keyword evidence="2" id="KW-0964">Secreted</keyword>
<reference evidence="6" key="1">
    <citation type="journal article" date="2015" name="Genome">
        <title>Whole Genome Sequence of the Non-Microcystin-Producing Microcystis aeruginosa Strain NIES-44.</title>
        <authorList>
            <person name="Okano K."/>
            <person name="Miyata N."/>
            <person name="Ozaki Y."/>
        </authorList>
    </citation>
    <scope>NUCLEOTIDE SEQUENCE [LARGE SCALE GENOMIC DNA]</scope>
    <source>
        <strain evidence="6">NIES-44</strain>
    </source>
</reference>
<dbReference type="SUPFAM" id="SSF48113">
    <property type="entry name" value="Heme-dependent peroxidases"/>
    <property type="match status" value="1"/>
</dbReference>
<feature type="region of interest" description="Disordered" evidence="4">
    <location>
        <begin position="1131"/>
        <end position="1162"/>
    </location>
</feature>
<dbReference type="GO" id="GO:0005509">
    <property type="term" value="F:calcium ion binding"/>
    <property type="evidence" value="ECO:0007669"/>
    <property type="project" value="InterPro"/>
</dbReference>
<dbReference type="EMBL" id="BBPA01000066">
    <property type="protein sequence ID" value="GAL94970.1"/>
    <property type="molecule type" value="Genomic_DNA"/>
</dbReference>
<comment type="caution">
    <text evidence="5">The sequence shown here is derived from an EMBL/GenBank/DDBJ whole genome shotgun (WGS) entry which is preliminary data.</text>
</comment>
<dbReference type="GO" id="GO:0020037">
    <property type="term" value="F:heme binding"/>
    <property type="evidence" value="ECO:0007669"/>
    <property type="project" value="InterPro"/>
</dbReference>
<dbReference type="Proteomes" id="UP000030321">
    <property type="component" value="Unassembled WGS sequence"/>
</dbReference>
<dbReference type="InterPro" id="IPR011049">
    <property type="entry name" value="Serralysin-like_metalloprot_C"/>
</dbReference>
<dbReference type="Gene3D" id="1.10.640.10">
    <property type="entry name" value="Haem peroxidase domain superfamily, animal type"/>
    <property type="match status" value="1"/>
</dbReference>
<dbReference type="InterPro" id="IPR001343">
    <property type="entry name" value="Hemolysn_Ca-bd"/>
</dbReference>
<evidence type="ECO:0000313" key="6">
    <source>
        <dbReference type="Proteomes" id="UP000030321"/>
    </source>
</evidence>
<dbReference type="PROSITE" id="PS50292">
    <property type="entry name" value="PEROXIDASE_3"/>
    <property type="match status" value="1"/>
</dbReference>
<dbReference type="PROSITE" id="PS00330">
    <property type="entry name" value="HEMOLYSIN_CALCIUM"/>
    <property type="match status" value="1"/>
</dbReference>
<evidence type="ECO:0000313" key="5">
    <source>
        <dbReference type="EMBL" id="GAL94970.1"/>
    </source>
</evidence>
<dbReference type="InterPro" id="IPR019791">
    <property type="entry name" value="Haem_peroxidase_animal"/>
</dbReference>
<organism evidence="5 6">
    <name type="scientific">Microcystis aeruginosa NIES-44</name>
    <dbReference type="NCBI Taxonomy" id="449439"/>
    <lineage>
        <taxon>Bacteria</taxon>
        <taxon>Bacillati</taxon>
        <taxon>Cyanobacteriota</taxon>
        <taxon>Cyanophyceae</taxon>
        <taxon>Oscillatoriophycideae</taxon>
        <taxon>Chroococcales</taxon>
        <taxon>Microcystaceae</taxon>
        <taxon>Microcystis</taxon>
    </lineage>
</organism>
<gene>
    <name evidence="5" type="ORF">N44_03825</name>
</gene>
<dbReference type="Gene3D" id="2.150.10.10">
    <property type="entry name" value="Serralysin-like metalloprotease, C-terminal"/>
    <property type="match status" value="2"/>
</dbReference>
<keyword evidence="5" id="KW-0560">Oxidoreductase</keyword>
<sequence length="1317" mass="139539">MRNVGYTDVGCTSVCHNECRKSIADYQIMPNPNFDSVIDTFTIDDLFFLRYQYRVYKEWNNDPRLAVLPGFNPGVTGAKATSGIRFVDGTDQLRYQVGGGITPTTAPYPLSTTDPKFMAGGTGTLFRRLTSQSFTQATGGFTINFQTGAVVYDQNYTLDYSLRGYANPSNPDIFDASPRLISNLVSNQSGKTALQVLDDPYAKEWTQAGTQAGKRVSQKNNTRHETILTGGNGVNGSNTGNPLPNSGFFALFGQYNDHGMDFLAKGKDGSLLIPLLPGDSLYNPGSPTNFMALSRTNTVQVEIGEGSRDALVAELGLAGYSRPSQWDVDNENAAIGTSFTGTSGGTLVLNEQLIVINAGATLNDVVATINSKAAFTGVVASTTTNGSSQSVLKLTPRNGESINQTSAFLDLNQVYGSVESHAIFMREYKGNGELTGRLLTDPQNSTARWFDLKKNAERIGLTLRDRDVLSVPLVEIIPQGQPNAGRYAFVVLDKVSGQKSYVFDTAAVTSNQVLAKAGSAFLIDLASDWKGSPQPAGSDPFKANGDLKDPSRLNQHAVGGDGRLNENIGLTAMHEIFVTTHNNILSQIQANLAQNAGNNGNNQALSGQELFEIAKLANENFYQHHVLQEYARRITPNLGAFAGPNAGNNNNAGFNASILAEFASSAFRFGHSQLTETVALTSVNQQTGLANPGGQMDIPLLQAFLAPQLYTRDTAGQIAAGMSQQVGNATDEFITNTLQNALVGLPLDLGALNIARGLDTGITPLNEARRQIQTYLRGVRTSPDGTTGLVQANNAIDANLAALEANLRPYISWKDFGAHLLHPESLKTFIMAYARDAILSGYSGNADLSYWNQLQASPAPGAAATYAAALSAAADLAMGDDAFMGLLYGGSSTDALNPAAPVNTPSGNQDFQKISLWLGGLAEAKTPGGMLGPTHDFIYAYQMQQLQRGDEAYYLSKLAATDLVEEIKGKTVADMVMAATGVKHLYHKIFAVNDADYERSLQSFNTYSSEALLLGATQTVVDITGTQRLVGRAGYVNGVLVGNGGNYLDARGVFSPNGEGKASELFGGTSGADQFKGLGGDDCMWGDAGADTFWAGDDNDFVDGGEGDDTIYGENGFDMLRGDAGKDQMYGGTGNDDMYGGEGNDSLFGEDGADDLNGGNGDDVVSGSLGNDLVKGQAGNDTLIGGQGNDIITGGGGNDLFTFNEAPGLNGVDQLRDFTSGVDKLVFDKIVYAGLSGSTLTAAQLRAEAGATVATTANQRFIYNLSNGDLFFDPDGTGVVAATQIANLNRFNPAFPSDVASANAVFPNLVSSDFFLM</sequence>
<protein>
    <submittedName>
        <fullName evidence="5">Animal haem peroxidase</fullName>
    </submittedName>
</protein>
<keyword evidence="5" id="KW-0575">Peroxidase</keyword>
<accession>A0A0A1VZ19</accession>
<evidence type="ECO:0000256" key="3">
    <source>
        <dbReference type="ARBA" id="ARBA00023180"/>
    </source>
</evidence>
<dbReference type="InterPro" id="IPR037120">
    <property type="entry name" value="Haem_peroxidase_sf_animal"/>
</dbReference>
<dbReference type="GO" id="GO:0006979">
    <property type="term" value="P:response to oxidative stress"/>
    <property type="evidence" value="ECO:0007669"/>
    <property type="project" value="InterPro"/>
</dbReference>
<keyword evidence="3" id="KW-0325">Glycoprotein</keyword>
<dbReference type="PANTHER" id="PTHR11475:SF4">
    <property type="entry name" value="CHORION PEROXIDASE"/>
    <property type="match status" value="1"/>
</dbReference>
<comment type="subcellular location">
    <subcellularLocation>
        <location evidence="1">Secreted</location>
    </subcellularLocation>
</comment>
<dbReference type="InterPro" id="IPR018511">
    <property type="entry name" value="Hemolysin-typ_Ca-bd_CS"/>
</dbReference>
<dbReference type="Pfam" id="PF00353">
    <property type="entry name" value="HemolysinCabind"/>
    <property type="match status" value="3"/>
</dbReference>
<dbReference type="SUPFAM" id="SSF51120">
    <property type="entry name" value="beta-Roll"/>
    <property type="match status" value="1"/>
</dbReference>
<dbReference type="InterPro" id="IPR010255">
    <property type="entry name" value="Haem_peroxidase_sf"/>
</dbReference>
<name>A0A0A1VZ19_MICAE</name>